<dbReference type="PANTHER" id="PTHR45969:SF81">
    <property type="entry name" value="OS08G0157400 PROTEIN"/>
    <property type="match status" value="1"/>
</dbReference>
<dbReference type="Pfam" id="PF13639">
    <property type="entry name" value="zf-RING_2"/>
    <property type="match status" value="1"/>
</dbReference>
<dbReference type="InterPro" id="IPR001841">
    <property type="entry name" value="Znf_RING"/>
</dbReference>
<dbReference type="AlphaFoldDB" id="A0A5P1EN92"/>
<dbReference type="EMBL" id="CM007385">
    <property type="protein sequence ID" value="ONK67478.1"/>
    <property type="molecule type" value="Genomic_DNA"/>
</dbReference>
<evidence type="ECO:0000313" key="7">
    <source>
        <dbReference type="EMBL" id="ONK67478.1"/>
    </source>
</evidence>
<dbReference type="GO" id="GO:0016567">
    <property type="term" value="P:protein ubiquitination"/>
    <property type="evidence" value="ECO:0007669"/>
    <property type="project" value="TreeGrafter"/>
</dbReference>
<dbReference type="SUPFAM" id="SSF57850">
    <property type="entry name" value="RING/U-box"/>
    <property type="match status" value="1"/>
</dbReference>
<evidence type="ECO:0000256" key="4">
    <source>
        <dbReference type="PROSITE-ProRule" id="PRU00175"/>
    </source>
</evidence>
<evidence type="ECO:0000256" key="5">
    <source>
        <dbReference type="SAM" id="Phobius"/>
    </source>
</evidence>
<gene>
    <name evidence="7" type="ORF">A4U43_C05F470</name>
</gene>
<feature type="domain" description="RING-type" evidence="6">
    <location>
        <begin position="88"/>
        <end position="130"/>
    </location>
</feature>
<organism evidence="7 8">
    <name type="scientific">Asparagus officinalis</name>
    <name type="common">Garden asparagus</name>
    <dbReference type="NCBI Taxonomy" id="4686"/>
    <lineage>
        <taxon>Eukaryota</taxon>
        <taxon>Viridiplantae</taxon>
        <taxon>Streptophyta</taxon>
        <taxon>Embryophyta</taxon>
        <taxon>Tracheophyta</taxon>
        <taxon>Spermatophyta</taxon>
        <taxon>Magnoliopsida</taxon>
        <taxon>Liliopsida</taxon>
        <taxon>Asparagales</taxon>
        <taxon>Asparagaceae</taxon>
        <taxon>Asparagoideae</taxon>
        <taxon>Asparagus</taxon>
    </lineage>
</organism>
<evidence type="ECO:0000256" key="1">
    <source>
        <dbReference type="ARBA" id="ARBA00022723"/>
    </source>
</evidence>
<keyword evidence="5" id="KW-0472">Membrane</keyword>
<dbReference type="Proteomes" id="UP000243459">
    <property type="component" value="Chromosome 5"/>
</dbReference>
<protein>
    <recommendedName>
        <fullName evidence="6">RING-type domain-containing protein</fullName>
    </recommendedName>
</protein>
<dbReference type="Gene3D" id="3.30.40.10">
    <property type="entry name" value="Zinc/RING finger domain, C3HC4 (zinc finger)"/>
    <property type="match status" value="1"/>
</dbReference>
<dbReference type="PROSITE" id="PS50089">
    <property type="entry name" value="ZF_RING_2"/>
    <property type="match status" value="1"/>
</dbReference>
<dbReference type="GO" id="GO:0061630">
    <property type="term" value="F:ubiquitin protein ligase activity"/>
    <property type="evidence" value="ECO:0007669"/>
    <property type="project" value="TreeGrafter"/>
</dbReference>
<proteinExistence type="predicted"/>
<evidence type="ECO:0000259" key="6">
    <source>
        <dbReference type="PROSITE" id="PS50089"/>
    </source>
</evidence>
<keyword evidence="1" id="KW-0479">Metal-binding</keyword>
<accession>A0A5P1EN92</accession>
<keyword evidence="8" id="KW-1185">Reference proteome</keyword>
<reference evidence="8" key="1">
    <citation type="journal article" date="2017" name="Nat. Commun.">
        <title>The asparagus genome sheds light on the origin and evolution of a young Y chromosome.</title>
        <authorList>
            <person name="Harkess A."/>
            <person name="Zhou J."/>
            <person name="Xu C."/>
            <person name="Bowers J.E."/>
            <person name="Van der Hulst R."/>
            <person name="Ayyampalayam S."/>
            <person name="Mercati F."/>
            <person name="Riccardi P."/>
            <person name="McKain M.R."/>
            <person name="Kakrana A."/>
            <person name="Tang H."/>
            <person name="Ray J."/>
            <person name="Groenendijk J."/>
            <person name="Arikit S."/>
            <person name="Mathioni S.M."/>
            <person name="Nakano M."/>
            <person name="Shan H."/>
            <person name="Telgmann-Rauber A."/>
            <person name="Kanno A."/>
            <person name="Yue Z."/>
            <person name="Chen H."/>
            <person name="Li W."/>
            <person name="Chen Y."/>
            <person name="Xu X."/>
            <person name="Zhang Y."/>
            <person name="Luo S."/>
            <person name="Chen H."/>
            <person name="Gao J."/>
            <person name="Mao Z."/>
            <person name="Pires J.C."/>
            <person name="Luo M."/>
            <person name="Kudrna D."/>
            <person name="Wing R.A."/>
            <person name="Meyers B.C."/>
            <person name="Yi K."/>
            <person name="Kong H."/>
            <person name="Lavrijsen P."/>
            <person name="Sunseri F."/>
            <person name="Falavigna A."/>
            <person name="Ye Y."/>
            <person name="Leebens-Mack J.H."/>
            <person name="Chen G."/>
        </authorList>
    </citation>
    <scope>NUCLEOTIDE SEQUENCE [LARGE SCALE GENOMIC DNA]</scope>
    <source>
        <strain evidence="8">cv. DH0086</strain>
    </source>
</reference>
<dbReference type="Gramene" id="ONK67478">
    <property type="protein sequence ID" value="ONK67478"/>
    <property type="gene ID" value="A4U43_C05F470"/>
</dbReference>
<keyword evidence="5" id="KW-0812">Transmembrane</keyword>
<keyword evidence="2 4" id="KW-0863">Zinc-finger</keyword>
<name>A0A5P1EN92_ASPOF</name>
<dbReference type="GO" id="GO:0008270">
    <property type="term" value="F:zinc ion binding"/>
    <property type="evidence" value="ECO:0007669"/>
    <property type="project" value="UniProtKB-KW"/>
</dbReference>
<evidence type="ECO:0000256" key="3">
    <source>
        <dbReference type="ARBA" id="ARBA00022833"/>
    </source>
</evidence>
<dbReference type="InterPro" id="IPR013083">
    <property type="entry name" value="Znf_RING/FYVE/PHD"/>
</dbReference>
<feature type="transmembrane region" description="Helical" evidence="5">
    <location>
        <begin position="7"/>
        <end position="27"/>
    </location>
</feature>
<keyword evidence="3" id="KW-0862">Zinc</keyword>
<evidence type="ECO:0000256" key="2">
    <source>
        <dbReference type="ARBA" id="ARBA00022771"/>
    </source>
</evidence>
<keyword evidence="5" id="KW-1133">Transmembrane helix</keyword>
<dbReference type="SMART" id="SM00184">
    <property type="entry name" value="RING"/>
    <property type="match status" value="1"/>
</dbReference>
<evidence type="ECO:0000313" key="8">
    <source>
        <dbReference type="Proteomes" id="UP000243459"/>
    </source>
</evidence>
<sequence>MGVKSHLLSLTICILLLPCYIIFHLVIDPILQVAIPFFFQLITSSHFAWLPDSRFLDQCLVPFDQLMPICDAILGVSRYKKEHEEVRCVFCLSCVEEGEEVRELRCGHVFHRECLDGWIEFGRVTCPLCRAALVPFEVKAEAEEMDGDQ</sequence>
<dbReference type="PANTHER" id="PTHR45969">
    <property type="entry name" value="RING ZINC FINGER PROTEIN-RELATED"/>
    <property type="match status" value="1"/>
</dbReference>